<feature type="transmembrane region" description="Helical" evidence="1">
    <location>
        <begin position="6"/>
        <end position="26"/>
    </location>
</feature>
<evidence type="ECO:0000313" key="3">
    <source>
        <dbReference type="EMBL" id="KAF7343201.1"/>
    </source>
</evidence>
<feature type="domain" description="DUF6534" evidence="2">
    <location>
        <begin position="164"/>
        <end position="250"/>
    </location>
</feature>
<accession>A0A8H6XMI0</accession>
<evidence type="ECO:0000259" key="2">
    <source>
        <dbReference type="Pfam" id="PF20152"/>
    </source>
</evidence>
<dbReference type="InterPro" id="IPR045339">
    <property type="entry name" value="DUF6534"/>
</dbReference>
<keyword evidence="4" id="KW-1185">Reference proteome</keyword>
<feature type="transmembrane region" description="Helical" evidence="1">
    <location>
        <begin position="118"/>
        <end position="139"/>
    </location>
</feature>
<evidence type="ECO:0000256" key="1">
    <source>
        <dbReference type="SAM" id="Phobius"/>
    </source>
</evidence>
<dbReference type="EMBL" id="JACAZI010000016">
    <property type="protein sequence ID" value="KAF7343201.1"/>
    <property type="molecule type" value="Genomic_DNA"/>
</dbReference>
<dbReference type="OrthoDB" id="3203775at2759"/>
<organism evidence="3 4">
    <name type="scientific">Mycena venus</name>
    <dbReference type="NCBI Taxonomy" id="2733690"/>
    <lineage>
        <taxon>Eukaryota</taxon>
        <taxon>Fungi</taxon>
        <taxon>Dikarya</taxon>
        <taxon>Basidiomycota</taxon>
        <taxon>Agaricomycotina</taxon>
        <taxon>Agaricomycetes</taxon>
        <taxon>Agaricomycetidae</taxon>
        <taxon>Agaricales</taxon>
        <taxon>Marasmiineae</taxon>
        <taxon>Mycenaceae</taxon>
        <taxon>Mycena</taxon>
    </lineage>
</organism>
<dbReference type="PANTHER" id="PTHR40465">
    <property type="entry name" value="CHROMOSOME 1, WHOLE GENOME SHOTGUN SEQUENCE"/>
    <property type="match status" value="1"/>
</dbReference>
<protein>
    <recommendedName>
        <fullName evidence="2">DUF6534 domain-containing protein</fullName>
    </recommendedName>
</protein>
<dbReference type="Proteomes" id="UP000620124">
    <property type="component" value="Unassembled WGS sequence"/>
</dbReference>
<feature type="transmembrane region" description="Helical" evidence="1">
    <location>
        <begin position="159"/>
        <end position="179"/>
    </location>
</feature>
<gene>
    <name evidence="3" type="ORF">MVEN_01751300</name>
</gene>
<sequence length="317" mass="35146">MGALDLTIGCLLVASWANMVLFTFQCGGVQTYRYFARYPKDTWFNKISVLCALASDFMTVFACLSVAYLYLVTHWGSETYIKSQPRTFPVYIIGTGVTATIVQIWLTRMVFNLTKQWMWLPLIGLFIFTGLVGAVATASNVFIDPSYAGRDADVRYVTIWLSGSAAADVIITGVLVWTFRTLKTNFASTTELLHRLSIASLRNGSITTLITVVNLVVFKLQPETNSAVMIEMTIGRIYTLSMLANLNNRTFVLDQLQASVEMNSTIKFNSAGLHPPERTFESDGTMNSGLHNSTLGGRCSDFVQRDSALCITREIPV</sequence>
<evidence type="ECO:0000313" key="4">
    <source>
        <dbReference type="Proteomes" id="UP000620124"/>
    </source>
</evidence>
<proteinExistence type="predicted"/>
<feature type="transmembrane region" description="Helical" evidence="1">
    <location>
        <begin position="88"/>
        <end position="106"/>
    </location>
</feature>
<feature type="transmembrane region" description="Helical" evidence="1">
    <location>
        <begin position="47"/>
        <end position="68"/>
    </location>
</feature>
<keyword evidence="1" id="KW-0812">Transmembrane</keyword>
<reference evidence="3" key="1">
    <citation type="submission" date="2020-05" db="EMBL/GenBank/DDBJ databases">
        <title>Mycena genomes resolve the evolution of fungal bioluminescence.</title>
        <authorList>
            <person name="Tsai I.J."/>
        </authorList>
    </citation>
    <scope>NUCLEOTIDE SEQUENCE</scope>
    <source>
        <strain evidence="3">CCC161011</strain>
    </source>
</reference>
<dbReference type="AlphaFoldDB" id="A0A8H6XMI0"/>
<dbReference type="PANTHER" id="PTHR40465:SF1">
    <property type="entry name" value="DUF6534 DOMAIN-CONTAINING PROTEIN"/>
    <property type="match status" value="1"/>
</dbReference>
<comment type="caution">
    <text evidence="3">The sequence shown here is derived from an EMBL/GenBank/DDBJ whole genome shotgun (WGS) entry which is preliminary data.</text>
</comment>
<name>A0A8H6XMI0_9AGAR</name>
<keyword evidence="1" id="KW-0472">Membrane</keyword>
<dbReference type="Pfam" id="PF20152">
    <property type="entry name" value="DUF6534"/>
    <property type="match status" value="1"/>
</dbReference>
<keyword evidence="1" id="KW-1133">Transmembrane helix</keyword>